<keyword evidence="3 8" id="KW-0032">Aminotransferase</keyword>
<evidence type="ECO:0000256" key="2">
    <source>
        <dbReference type="ARBA" id="ARBA00007441"/>
    </source>
</evidence>
<sequence>MSESGFSLHAGRGNPNWSATGPREAFHALGYFALDESRRVWTADNLGGRPEGRGIGERFDSWVRRHPQLPGVELLAACVQYAMARWAFDKDEFVHELADAVTGDNYPLPGRMLAHAEHIVRGYLGFEMFGTRPPKGDMSLFATEGAAAAMCYVFDSLVKNGILAEGDKVALMAPAFTPYVEVPELDAYGFEVVEVRASRSAETGVRQWHYPREEVAKLADPAVRLVCVVNPGNPPSPAPGDRVAEQIKEVVATANPRLLIVTDDVYGTFVPGFHSLAADVPRNTLLVYSYSKHFGCTGWRLGVIGLHDDNVIDEMIADLPQERKDRLARRYRSLTPEPEKLRFIDRLVADSRPVAPRHTAGLSLPQQAMMVLFSLFDLLEEGQAYKERVRQILRQRLDLLLEGARMQTADDGRRPGHHVELDLLAEAERVHGKEFADFLEKTYEPADPVLRLAARTSAAAPPGGGSDGPAWSVRISLADLDDMDCLKIGHQLREVFREYVAEWTRSPSPRGPTGEAGRPGAAG</sequence>
<dbReference type="InterPro" id="IPR004839">
    <property type="entry name" value="Aminotransferase_I/II_large"/>
</dbReference>
<dbReference type="InterPro" id="IPR015424">
    <property type="entry name" value="PyrdxlP-dep_Trfase"/>
</dbReference>
<dbReference type="NCBIfam" id="NF006755">
    <property type="entry name" value="PRK09275.1"/>
    <property type="match status" value="1"/>
</dbReference>
<evidence type="ECO:0000256" key="3">
    <source>
        <dbReference type="ARBA" id="ARBA00022576"/>
    </source>
</evidence>
<dbReference type="Gene3D" id="3.90.1150.10">
    <property type="entry name" value="Aspartate Aminotransferase, domain 1"/>
    <property type="match status" value="1"/>
</dbReference>
<evidence type="ECO:0000256" key="5">
    <source>
        <dbReference type="ARBA" id="ARBA00022898"/>
    </source>
</evidence>
<keyword evidence="8" id="KW-0456">Lyase</keyword>
<dbReference type="Gene3D" id="1.10.20.110">
    <property type="match status" value="1"/>
</dbReference>
<protein>
    <submittedName>
        <fullName evidence="8">Bifunctional aspartate transaminase/aspartate 4-decarboxylase</fullName>
        <ecNumber evidence="8">2.6.1.1</ecNumber>
        <ecNumber evidence="8">4.1.1.12</ecNumber>
    </submittedName>
</protein>
<evidence type="ECO:0000256" key="1">
    <source>
        <dbReference type="ARBA" id="ARBA00001933"/>
    </source>
</evidence>
<dbReference type="InterPro" id="IPR015421">
    <property type="entry name" value="PyrdxlP-dep_Trfase_major"/>
</dbReference>
<dbReference type="InterPro" id="IPR015422">
    <property type="entry name" value="PyrdxlP-dep_Trfase_small"/>
</dbReference>
<proteinExistence type="inferred from homology"/>
<dbReference type="EMBL" id="CP108057">
    <property type="protein sequence ID" value="WUO45756.1"/>
    <property type="molecule type" value="Genomic_DNA"/>
</dbReference>
<comment type="cofactor">
    <cofactor evidence="1">
        <name>pyridoxal 5'-phosphate</name>
        <dbReference type="ChEBI" id="CHEBI:597326"/>
    </cofactor>
</comment>
<dbReference type="EC" id="4.1.1.12" evidence="8"/>
<organism evidence="8 9">
    <name type="scientific">Streptomyces goshikiensis</name>
    <dbReference type="NCBI Taxonomy" id="1942"/>
    <lineage>
        <taxon>Bacteria</taxon>
        <taxon>Bacillati</taxon>
        <taxon>Actinomycetota</taxon>
        <taxon>Actinomycetes</taxon>
        <taxon>Kitasatosporales</taxon>
        <taxon>Streptomycetaceae</taxon>
        <taxon>Streptomyces</taxon>
    </lineage>
</organism>
<feature type="region of interest" description="Disordered" evidence="6">
    <location>
        <begin position="504"/>
        <end position="523"/>
    </location>
</feature>
<dbReference type="NCBIfam" id="TIGR03801">
    <property type="entry name" value="asp_4_decarbox"/>
    <property type="match status" value="1"/>
</dbReference>
<evidence type="ECO:0000313" key="8">
    <source>
        <dbReference type="EMBL" id="WUO45756.1"/>
    </source>
</evidence>
<evidence type="ECO:0000256" key="6">
    <source>
        <dbReference type="SAM" id="MobiDB-lite"/>
    </source>
</evidence>
<dbReference type="RefSeq" id="WP_328775594.1">
    <property type="nucleotide sequence ID" value="NZ_CP108057.1"/>
</dbReference>
<feature type="domain" description="Aminotransferase class I/classII large" evidence="7">
    <location>
        <begin position="163"/>
        <end position="315"/>
    </location>
</feature>
<dbReference type="PANTHER" id="PTHR46383">
    <property type="entry name" value="ASPARTATE AMINOTRANSFERASE"/>
    <property type="match status" value="1"/>
</dbReference>
<name>A0ABZ1RH57_9ACTN</name>
<keyword evidence="4 8" id="KW-0808">Transferase</keyword>
<dbReference type="Gene3D" id="3.40.640.10">
    <property type="entry name" value="Type I PLP-dependent aspartate aminotransferase-like (Major domain)"/>
    <property type="match status" value="1"/>
</dbReference>
<dbReference type="InterPro" id="IPR022518">
    <property type="entry name" value="Aspartate_4-decarboxylase"/>
</dbReference>
<comment type="similarity">
    <text evidence="2">Belongs to the class-I pyridoxal-phosphate-dependent aminotransferase family.</text>
</comment>
<dbReference type="PANTHER" id="PTHR46383:SF1">
    <property type="entry name" value="ASPARTATE AMINOTRANSFERASE"/>
    <property type="match status" value="1"/>
</dbReference>
<dbReference type="GO" id="GO:0047688">
    <property type="term" value="F:aspartate 4-decarboxylase activity"/>
    <property type="evidence" value="ECO:0007669"/>
    <property type="project" value="UniProtKB-EC"/>
</dbReference>
<keyword evidence="5" id="KW-0663">Pyridoxal phosphate</keyword>
<evidence type="ECO:0000259" key="7">
    <source>
        <dbReference type="Pfam" id="PF00155"/>
    </source>
</evidence>
<gene>
    <name evidence="8" type="ORF">OHU17_07855</name>
</gene>
<dbReference type="Pfam" id="PF00155">
    <property type="entry name" value="Aminotran_1_2"/>
    <property type="match status" value="1"/>
</dbReference>
<accession>A0ABZ1RH57</accession>
<dbReference type="InterPro" id="IPR050596">
    <property type="entry name" value="AspAT/PAT-like"/>
</dbReference>
<dbReference type="EC" id="2.6.1.1" evidence="8"/>
<dbReference type="GO" id="GO:0004069">
    <property type="term" value="F:L-aspartate:2-oxoglutarate aminotransferase activity"/>
    <property type="evidence" value="ECO:0007669"/>
    <property type="project" value="UniProtKB-EC"/>
</dbReference>
<dbReference type="SUPFAM" id="SSF53383">
    <property type="entry name" value="PLP-dependent transferases"/>
    <property type="match status" value="1"/>
</dbReference>
<dbReference type="Proteomes" id="UP001432075">
    <property type="component" value="Chromosome"/>
</dbReference>
<evidence type="ECO:0000256" key="4">
    <source>
        <dbReference type="ARBA" id="ARBA00022679"/>
    </source>
</evidence>
<keyword evidence="9" id="KW-1185">Reference proteome</keyword>
<evidence type="ECO:0000313" key="9">
    <source>
        <dbReference type="Proteomes" id="UP001432075"/>
    </source>
</evidence>
<reference evidence="8" key="1">
    <citation type="submission" date="2022-10" db="EMBL/GenBank/DDBJ databases">
        <title>The complete genomes of actinobacterial strains from the NBC collection.</title>
        <authorList>
            <person name="Joergensen T.S."/>
            <person name="Alvarez Arevalo M."/>
            <person name="Sterndorff E.B."/>
            <person name="Faurdal D."/>
            <person name="Vuksanovic O."/>
            <person name="Mourched A.-S."/>
            <person name="Charusanti P."/>
            <person name="Shaw S."/>
            <person name="Blin K."/>
            <person name="Weber T."/>
        </authorList>
    </citation>
    <scope>NUCLEOTIDE SEQUENCE</scope>
    <source>
        <strain evidence="8">NBC_00283</strain>
    </source>
</reference>